<evidence type="ECO:0000313" key="1">
    <source>
        <dbReference type="EMBL" id="QBI53476.1"/>
    </source>
</evidence>
<dbReference type="Proteomes" id="UP000292235">
    <property type="component" value="Chromosome"/>
</dbReference>
<reference evidence="1 2" key="1">
    <citation type="submission" date="2019-02" db="EMBL/GenBank/DDBJ databases">
        <authorList>
            <person name="Khodamoradi S."/>
            <person name="Hahnke R.L."/>
            <person name="Kaempfer P."/>
            <person name="Schumann P."/>
            <person name="Rohde M."/>
            <person name="Steinert M."/>
            <person name="Luzhetskyy A."/>
            <person name="Wink J."/>
            <person name="Ruckert C."/>
        </authorList>
    </citation>
    <scope>NUCLEOTIDE SEQUENCE [LARGE SCALE GENOMIC DNA]</scope>
    <source>
        <strain evidence="1 2">M2</strain>
    </source>
</reference>
<sequence>MPTTLAPKRQLMYPDANAVPWPINHYAYIRAVGDALRTELPAATELALPYCHQQGRDIRSAEIILTPPEQGGIVLRWDEFDGWSHTRTVRPAALVSGAHPLLSPDEVVDAVRRLLEGLEVLASVDDRRRRLVSTVAPGFERQLAAYRRGT</sequence>
<proteinExistence type="predicted"/>
<dbReference type="OrthoDB" id="3426660at2"/>
<name>A0A4P6PYU6_9ACTN</name>
<dbReference type="KEGG" id="strr:EKD16_08410"/>
<organism evidence="1 2">
    <name type="scientific">Streptomonospora litoralis</name>
    <dbReference type="NCBI Taxonomy" id="2498135"/>
    <lineage>
        <taxon>Bacteria</taxon>
        <taxon>Bacillati</taxon>
        <taxon>Actinomycetota</taxon>
        <taxon>Actinomycetes</taxon>
        <taxon>Streptosporangiales</taxon>
        <taxon>Nocardiopsidaceae</taxon>
        <taxon>Streptomonospora</taxon>
    </lineage>
</organism>
<evidence type="ECO:0000313" key="2">
    <source>
        <dbReference type="Proteomes" id="UP000292235"/>
    </source>
</evidence>
<accession>A0A4P6PYU6</accession>
<gene>
    <name evidence="1" type="ORF">EKD16_08410</name>
</gene>
<dbReference type="RefSeq" id="WP_131097835.1">
    <property type="nucleotide sequence ID" value="NZ_CP036455.1"/>
</dbReference>
<dbReference type="EMBL" id="CP036455">
    <property type="protein sequence ID" value="QBI53476.1"/>
    <property type="molecule type" value="Genomic_DNA"/>
</dbReference>
<protein>
    <submittedName>
        <fullName evidence="1">Uncharacterized protein</fullName>
    </submittedName>
</protein>
<dbReference type="AlphaFoldDB" id="A0A4P6PYU6"/>
<keyword evidence="2" id="KW-1185">Reference proteome</keyword>